<dbReference type="Pfam" id="PF04773">
    <property type="entry name" value="FecR"/>
    <property type="match status" value="1"/>
</dbReference>
<keyword evidence="1" id="KW-0472">Membrane</keyword>
<dbReference type="Gene3D" id="2.60.120.1440">
    <property type="match status" value="1"/>
</dbReference>
<feature type="domain" description="Protein FecR C-terminal" evidence="3">
    <location>
        <begin position="238"/>
        <end position="302"/>
    </location>
</feature>
<accession>A0A6L6U600</accession>
<dbReference type="InterPro" id="IPR012373">
    <property type="entry name" value="Ferrdict_sens_TM"/>
</dbReference>
<evidence type="ECO:0000259" key="2">
    <source>
        <dbReference type="Pfam" id="PF04773"/>
    </source>
</evidence>
<dbReference type="InterPro" id="IPR032508">
    <property type="entry name" value="FecR_C"/>
</dbReference>
<evidence type="ECO:0000259" key="3">
    <source>
        <dbReference type="Pfam" id="PF16344"/>
    </source>
</evidence>
<evidence type="ECO:0000313" key="4">
    <source>
        <dbReference type="EMBL" id="MUU77568.1"/>
    </source>
</evidence>
<feature type="domain" description="FecR protein" evidence="2">
    <location>
        <begin position="106"/>
        <end position="195"/>
    </location>
</feature>
<dbReference type="Pfam" id="PF16344">
    <property type="entry name" value="FecR_C"/>
    <property type="match status" value="1"/>
</dbReference>
<reference evidence="4 5" key="1">
    <citation type="submission" date="2019-12" db="EMBL/GenBank/DDBJ databases">
        <authorList>
            <person name="Li J."/>
        </authorList>
    </citation>
    <scope>NUCLEOTIDE SEQUENCE [LARGE SCALE GENOMIC DNA]</scope>
    <source>
        <strain evidence="4 5">HL2-2</strain>
    </source>
</reference>
<dbReference type="InterPro" id="IPR006860">
    <property type="entry name" value="FecR"/>
</dbReference>
<keyword evidence="5" id="KW-1185">Reference proteome</keyword>
<dbReference type="PANTHER" id="PTHR30273:SF2">
    <property type="entry name" value="PROTEIN FECR"/>
    <property type="match status" value="1"/>
</dbReference>
<keyword evidence="1" id="KW-1133">Transmembrane helix</keyword>
<dbReference type="Gene3D" id="3.55.50.30">
    <property type="match status" value="1"/>
</dbReference>
<feature type="transmembrane region" description="Helical" evidence="1">
    <location>
        <begin position="77"/>
        <end position="98"/>
    </location>
</feature>
<dbReference type="Proteomes" id="UP000478208">
    <property type="component" value="Unassembled WGS sequence"/>
</dbReference>
<dbReference type="RefSeq" id="WP_157362287.1">
    <property type="nucleotide sequence ID" value="NZ_WOWS01000001.1"/>
</dbReference>
<dbReference type="AlphaFoldDB" id="A0A6L6U600"/>
<proteinExistence type="predicted"/>
<evidence type="ECO:0000313" key="5">
    <source>
        <dbReference type="Proteomes" id="UP000478208"/>
    </source>
</evidence>
<comment type="caution">
    <text evidence="4">The sequence shown here is derived from an EMBL/GenBank/DDBJ whole genome shotgun (WGS) entry which is preliminary data.</text>
</comment>
<dbReference type="GO" id="GO:0016989">
    <property type="term" value="F:sigma factor antagonist activity"/>
    <property type="evidence" value="ECO:0007669"/>
    <property type="project" value="TreeGrafter"/>
</dbReference>
<dbReference type="PANTHER" id="PTHR30273">
    <property type="entry name" value="PERIPLASMIC SIGNAL SENSOR AND SIGMA FACTOR ACTIVATOR FECR-RELATED"/>
    <property type="match status" value="1"/>
</dbReference>
<name>A0A6L6U600_9FLAO</name>
<keyword evidence="1" id="KW-0812">Transmembrane</keyword>
<evidence type="ECO:0000256" key="1">
    <source>
        <dbReference type="SAM" id="Phobius"/>
    </source>
</evidence>
<gene>
    <name evidence="4" type="ORF">GN138_03850</name>
</gene>
<protein>
    <submittedName>
        <fullName evidence="4">DUF4974 domain-containing protein</fullName>
    </submittedName>
</protein>
<sequence>MNKEHLHNNSDTFLAKWLEGELTDTELKHLVSEEDYTMFLKLRKGFNVKQQLDASVDKSFVKIKKQIEQKPPKVKPLYTNWAIGIAASIVMLFGLFMFTTSNEVIIETDFGEHKTIALLDGSEVILNSKSKLIYDEDGWKNDRKLYLEGEAYFKVAKGKTFVVNTDNGSVSVLGTQFNVNTTNGFFDVVCFEGKVLVKTIQSENILLPHNALRSVNGDAIKTYKSSNKMPTWIHGESTFKSVPVRYVVKALENKYNVKFNTEAIDNSEAFTGSFPHDSLNIALKTVFETLNITYNEREKGNIKLSYKE</sequence>
<organism evidence="4 5">
    <name type="scientific">Winogradskyella endarachnes</name>
    <dbReference type="NCBI Taxonomy" id="2681965"/>
    <lineage>
        <taxon>Bacteria</taxon>
        <taxon>Pseudomonadati</taxon>
        <taxon>Bacteroidota</taxon>
        <taxon>Flavobacteriia</taxon>
        <taxon>Flavobacteriales</taxon>
        <taxon>Flavobacteriaceae</taxon>
        <taxon>Winogradskyella</taxon>
    </lineage>
</organism>
<dbReference type="EMBL" id="WOWS01000001">
    <property type="protein sequence ID" value="MUU77568.1"/>
    <property type="molecule type" value="Genomic_DNA"/>
</dbReference>